<protein>
    <recommendedName>
        <fullName evidence="3">DUF2913 family protein</fullName>
    </recommendedName>
</protein>
<name>A0A1B7HL93_9ENTR</name>
<organism evidence="1 2">
    <name type="scientific">Buttiauxella gaviniae ATCC 51604</name>
    <dbReference type="NCBI Taxonomy" id="1354253"/>
    <lineage>
        <taxon>Bacteria</taxon>
        <taxon>Pseudomonadati</taxon>
        <taxon>Pseudomonadota</taxon>
        <taxon>Gammaproteobacteria</taxon>
        <taxon>Enterobacterales</taxon>
        <taxon>Enterobacteriaceae</taxon>
        <taxon>Buttiauxella</taxon>
    </lineage>
</organism>
<reference evidence="1 2" key="1">
    <citation type="submission" date="2016-04" db="EMBL/GenBank/DDBJ databases">
        <title>ATOL: Assembling a taxonomically balanced genome-scale reconstruction of the evolutionary history of the Enterobacteriaceae.</title>
        <authorList>
            <person name="Plunkett G.III."/>
            <person name="Neeno-Eckwall E.C."/>
            <person name="Glasner J.D."/>
            <person name="Perna N.T."/>
        </authorList>
    </citation>
    <scope>NUCLEOTIDE SEQUENCE [LARGE SCALE GENOMIC DNA]</scope>
    <source>
        <strain evidence="1 2">ATCC 51604</strain>
    </source>
</reference>
<dbReference type="InterPro" id="IPR021316">
    <property type="entry name" value="DUF2913"/>
</dbReference>
<sequence length="213" mass="23860">MNTDSLTLQSGHLAWCAQVALHLARQDGAVNSDAQANLFLTRWLATAQKKRLFPREVARDIEWLLKQGRTLGVNAKLANKLDYLWRSCTGELSEQNDLFRLTYALETARDTGWVYRLLSDKEWTGRHAITLSADISGIYLSRSSLDSAFDEEGGQVMPLMVRITGNIARFETVINRCGWRSDASACDGLTHLYTLTAVKSDPDTGFDTNRMLA</sequence>
<dbReference type="Proteomes" id="UP000078504">
    <property type="component" value="Unassembled WGS sequence"/>
</dbReference>
<evidence type="ECO:0008006" key="3">
    <source>
        <dbReference type="Google" id="ProtNLM"/>
    </source>
</evidence>
<accession>A0A1B7HL93</accession>
<dbReference type="AlphaFoldDB" id="A0A1B7HL93"/>
<evidence type="ECO:0000313" key="1">
    <source>
        <dbReference type="EMBL" id="OAT16414.1"/>
    </source>
</evidence>
<dbReference type="RefSeq" id="WP_245163539.1">
    <property type="nucleotide sequence ID" value="NZ_LXEP01000055.1"/>
</dbReference>
<dbReference type="PATRIC" id="fig|1354253.4.peg.4770"/>
<evidence type="ECO:0000313" key="2">
    <source>
        <dbReference type="Proteomes" id="UP000078504"/>
    </source>
</evidence>
<gene>
    <name evidence="1" type="ORF">M977_04626</name>
</gene>
<dbReference type="EMBL" id="LXEP01000055">
    <property type="protein sequence ID" value="OAT16414.1"/>
    <property type="molecule type" value="Genomic_DNA"/>
</dbReference>
<comment type="caution">
    <text evidence="1">The sequence shown here is derived from an EMBL/GenBank/DDBJ whole genome shotgun (WGS) entry which is preliminary data.</text>
</comment>
<dbReference type="Pfam" id="PF11140">
    <property type="entry name" value="DUF2913"/>
    <property type="match status" value="1"/>
</dbReference>
<proteinExistence type="predicted"/>